<protein>
    <recommendedName>
        <fullName evidence="5">Cilia- and flagella-associated protein 157</fullName>
    </recommendedName>
</protein>
<organism evidence="3 4">
    <name type="scientific">Chlamydomonas incerta</name>
    <dbReference type="NCBI Taxonomy" id="51695"/>
    <lineage>
        <taxon>Eukaryota</taxon>
        <taxon>Viridiplantae</taxon>
        <taxon>Chlorophyta</taxon>
        <taxon>core chlorophytes</taxon>
        <taxon>Chlorophyceae</taxon>
        <taxon>CS clade</taxon>
        <taxon>Chlamydomonadales</taxon>
        <taxon>Chlamydomonadaceae</taxon>
        <taxon>Chlamydomonas</taxon>
    </lineage>
</organism>
<proteinExistence type="predicted"/>
<keyword evidence="4" id="KW-1185">Reference proteome</keyword>
<keyword evidence="1" id="KW-0175">Coiled coil</keyword>
<name>A0A835STA7_CHLIN</name>
<dbReference type="AlphaFoldDB" id="A0A835STA7"/>
<accession>A0A835STA7</accession>
<dbReference type="Proteomes" id="UP000650467">
    <property type="component" value="Unassembled WGS sequence"/>
</dbReference>
<gene>
    <name evidence="3" type="ORF">HXX76_013003</name>
</gene>
<sequence>MEQQRLAEQQRIQLESRLATLQQEKAAVIRLREQLELTVKEEQQRSASLSDNAALLTEKLAEQQRSLEHQARLNARMERKLQAEEQKSRRLQKQLQSFTVTMEEVSKVLYSVEREEKVAASGSLSRSERKVRSSAADTLRQSLAAFKAFKETEGPEGPQPDQDKQLVA</sequence>
<evidence type="ECO:0000313" key="3">
    <source>
        <dbReference type="EMBL" id="KAG2426245.1"/>
    </source>
</evidence>
<dbReference type="EMBL" id="JAEHOC010000048">
    <property type="protein sequence ID" value="KAG2426245.1"/>
    <property type="molecule type" value="Genomic_DNA"/>
</dbReference>
<reference evidence="3" key="1">
    <citation type="journal article" date="2020" name="bioRxiv">
        <title>Comparative genomics of Chlamydomonas.</title>
        <authorList>
            <person name="Craig R.J."/>
            <person name="Hasan A.R."/>
            <person name="Ness R.W."/>
            <person name="Keightley P.D."/>
        </authorList>
    </citation>
    <scope>NUCLEOTIDE SEQUENCE</scope>
    <source>
        <strain evidence="3">SAG 7.73</strain>
    </source>
</reference>
<evidence type="ECO:0000256" key="1">
    <source>
        <dbReference type="SAM" id="Coils"/>
    </source>
</evidence>
<evidence type="ECO:0008006" key="5">
    <source>
        <dbReference type="Google" id="ProtNLM"/>
    </source>
</evidence>
<dbReference type="OrthoDB" id="537931at2759"/>
<evidence type="ECO:0000313" key="4">
    <source>
        <dbReference type="Proteomes" id="UP000650467"/>
    </source>
</evidence>
<comment type="caution">
    <text evidence="3">The sequence shown here is derived from an EMBL/GenBank/DDBJ whole genome shotgun (WGS) entry which is preliminary data.</text>
</comment>
<evidence type="ECO:0000256" key="2">
    <source>
        <dbReference type="SAM" id="MobiDB-lite"/>
    </source>
</evidence>
<feature type="region of interest" description="Disordered" evidence="2">
    <location>
        <begin position="148"/>
        <end position="168"/>
    </location>
</feature>
<feature type="coiled-coil region" evidence="1">
    <location>
        <begin position="4"/>
        <end position="101"/>
    </location>
</feature>